<organism evidence="1 2">
    <name type="scientific">Pseudomonas putida</name>
    <name type="common">Arthrobacter siderocapsulatus</name>
    <dbReference type="NCBI Taxonomy" id="303"/>
    <lineage>
        <taxon>Bacteria</taxon>
        <taxon>Pseudomonadati</taxon>
        <taxon>Pseudomonadota</taxon>
        <taxon>Gammaproteobacteria</taxon>
        <taxon>Pseudomonadales</taxon>
        <taxon>Pseudomonadaceae</taxon>
        <taxon>Pseudomonas</taxon>
    </lineage>
</organism>
<name>A0A4D6XB16_PSEPU</name>
<evidence type="ECO:0000313" key="1">
    <source>
        <dbReference type="EMBL" id="QCI11370.1"/>
    </source>
</evidence>
<reference evidence="2" key="1">
    <citation type="submission" date="2019-04" db="EMBL/GenBank/DDBJ databases">
        <title>Genome sequence of Pseudomonas putida 1290, an auxin catabolizing strain.</title>
        <authorList>
            <person name="Laird T.S."/>
            <person name="Leveau J.H.J."/>
        </authorList>
    </citation>
    <scope>NUCLEOTIDE SEQUENCE [LARGE SCALE GENOMIC DNA]</scope>
    <source>
        <strain evidence="2">1290</strain>
    </source>
</reference>
<gene>
    <name evidence="1" type="ORF">E6B08_08150</name>
</gene>
<dbReference type="AlphaFoldDB" id="A0A4D6XB16"/>
<accession>A0A4D6XB16</accession>
<evidence type="ECO:0000313" key="2">
    <source>
        <dbReference type="Proteomes" id="UP000298551"/>
    </source>
</evidence>
<dbReference type="EMBL" id="CP039371">
    <property type="protein sequence ID" value="QCI11370.1"/>
    <property type="molecule type" value="Genomic_DNA"/>
</dbReference>
<proteinExistence type="predicted"/>
<protein>
    <submittedName>
        <fullName evidence="1">Uncharacterized protein</fullName>
    </submittedName>
</protein>
<dbReference type="Proteomes" id="UP000298551">
    <property type="component" value="Chromosome"/>
</dbReference>
<dbReference type="OrthoDB" id="6458179at2"/>
<dbReference type="RefSeq" id="WP_136913547.1">
    <property type="nucleotide sequence ID" value="NZ_CP039371.1"/>
</dbReference>
<sequence length="818" mass="89128">MNSKSLIQPQIAGTQSLEDFLENMRKGVQTFGWDALLVFDKAATNTLLMQEYIDRFDTDSYFPPFPNDVIDTEEGYQHVLIGLVMDKPRLSFENATIVDSRGKLVLRMVGGKQVQLHKSFKGGNEVRSIKRLSVLNAAAGPALLMNIKLSQVPGSVDTSGKVMLNLSEGTDHVFTGLETQYEKIKLGLHLESIIKKWGSELTQFQLSELAQDEGADLQPGEFGIRTHPAPGASVLGSGTYGEGAVVVFIAMRGSKNGSYPHADGDLLYMLPTATTPYTSNLLLGNRFILEEMILPRIERAQWVRDGKFVVRDLGGDAGFGLYPTAGSMAFGGLDTIWQNGLLETYTLKGPGGRLYFGEGDPPMQFRVVGNILKFSWVSLVTDVSYHWTWVNVPFGGDEGDIPYSLQIEAQADFRFYLKQEEGRNVIAFEMIRTSEVVNFDYAGGASVQAGHKEIVKKKADEYISALKGGLRLGEQLVTALAGIDFSLDAFRLNSLLFRSQNVVSPRDLNWPLDLTVLGDLAPERTTLVVSPAEVIVAAGKTTQFTIEPDSSDVAWAVENLPGETGAKGNIDDNGLYTAPSADSLREAGHRRVIVTAAREGMVSKALVSLVENEVSVYPLVAAVSLGANYPMSAGSPDSAALEWQDPPEELGTIAPDTDPDNPGGYVFTATTMLPPWQSGDPLHYFGLRLVPITVQPKVGGEPATIDMLVVGAQTGNYWLEPNSNADGSVTVKFKRLNRNGEVTDVPDDDTEWTLLKGDGAFENGVYTPKEGSAEQYAIIVAFYDDGDSADRFDYIILPVPFVSVKRYADMLNPAIKEV</sequence>